<comment type="caution">
    <text evidence="2">The sequence shown here is derived from an EMBL/GenBank/DDBJ whole genome shotgun (WGS) entry which is preliminary data.</text>
</comment>
<organism evidence="2 3">
    <name type="scientific">Ruegeria marisflavi</name>
    <dbReference type="NCBI Taxonomy" id="2984152"/>
    <lineage>
        <taxon>Bacteria</taxon>
        <taxon>Pseudomonadati</taxon>
        <taxon>Pseudomonadota</taxon>
        <taxon>Alphaproteobacteria</taxon>
        <taxon>Rhodobacterales</taxon>
        <taxon>Roseobacteraceae</taxon>
        <taxon>Ruegeria</taxon>
    </lineage>
</organism>
<gene>
    <name evidence="2" type="ORF">OEZ49_00235</name>
</gene>
<dbReference type="EMBL" id="JAOVQN010000001">
    <property type="protein sequence ID" value="MCU9836179.1"/>
    <property type="molecule type" value="Genomic_DNA"/>
</dbReference>
<dbReference type="Proteomes" id="UP001321014">
    <property type="component" value="Unassembled WGS sequence"/>
</dbReference>
<evidence type="ECO:0000313" key="2">
    <source>
        <dbReference type="EMBL" id="MCU9836179.1"/>
    </source>
</evidence>
<keyword evidence="3" id="KW-1185">Reference proteome</keyword>
<proteinExistence type="predicted"/>
<protein>
    <submittedName>
        <fullName evidence="2">Rod-binding protein</fullName>
    </submittedName>
</protein>
<name>A0ABT2WJV4_9RHOB</name>
<accession>A0ABT2WJV4</accession>
<dbReference type="Pfam" id="PF10135">
    <property type="entry name" value="Rod-binding"/>
    <property type="match status" value="1"/>
</dbReference>
<evidence type="ECO:0000259" key="1">
    <source>
        <dbReference type="Pfam" id="PF10135"/>
    </source>
</evidence>
<evidence type="ECO:0000313" key="3">
    <source>
        <dbReference type="Proteomes" id="UP001321014"/>
    </source>
</evidence>
<reference evidence="2 3" key="1">
    <citation type="submission" date="2022-10" db="EMBL/GenBank/DDBJ databases">
        <title>Ruegeria sp. nov., isolated from ocean surface water.</title>
        <authorList>
            <person name="He W."/>
            <person name="Wang L."/>
            <person name="Zhang D.-F."/>
        </authorList>
    </citation>
    <scope>NUCLEOTIDE SEQUENCE [LARGE SCALE GENOMIC DNA]</scope>
    <source>
        <strain evidence="2 3">WL0004</strain>
    </source>
</reference>
<sequence length="94" mass="9867">MEVSHTSRLPVVVSQHTATSPLRAAAVRLEAAFLAEMLKAAGLGQARDEFGGGPGEDQFATFLVQQQAEHIAQAGGIGLAETFFNALKETQNGT</sequence>
<feature type="domain" description="Flagellar protein FlgJ N-terminal" evidence="1">
    <location>
        <begin position="37"/>
        <end position="82"/>
    </location>
</feature>
<dbReference type="RefSeq" id="WP_263386442.1">
    <property type="nucleotide sequence ID" value="NZ_JAOVQN010000001.1"/>
</dbReference>
<dbReference type="InterPro" id="IPR019301">
    <property type="entry name" value="Flagellar_prot_FlgJ_N"/>
</dbReference>